<keyword evidence="1" id="KW-0677">Repeat</keyword>
<comment type="caution">
    <text evidence="3">The sequence shown here is derived from an EMBL/GenBank/DDBJ whole genome shotgun (WGS) entry which is preliminary data.</text>
</comment>
<sequence length="523" mass="56200">MFYSSGPCPPLSKTATRGALVETTQYDPFGRTVSITLGGVSKTFTYDGLGRKTFESDPGATTGTGYQYDALNRITRLSNADGTFQTRSYGPATTAIRDERGNTTTSTYRAYGDPNKPLLMAISAPDPSANVGFERAPNGQVTDVTQAGFRRVYGYDSHNYLTSVFNPETGTTVYGRDIAGNMISKQVGPSGITRYTYDSLNRLTASVYPGDTPAVTNLYNKNNKLLSSTSTGGSRGFSYDPTGNLTEETLSLDSHVFSTRYAYNGNDQLSAITYPYSGKVVSYAPDVLGRPTSVSGYISNVSYWPSGLIRQITYNNGTVTTYGQNTRLWPSSFSTQNVASGTYQLNSAYTYDGIGNLTSISDSTDAAYNRALGYDGLNRVVSVTGPWGAGNMTYDGTGNLTSQTLGTSSLTYAYNISNHLTSVTGMRNGTYGYDAYANVISGPGSTYSYNGVPNLVCVNCLNALSKVEYSYDGLNQRSAVTKAGGKSYEMYDSSGKQLIELSAGQLTEYIYLGGKRIAQRVSP</sequence>
<gene>
    <name evidence="3" type="ORF">HX882_32165</name>
</gene>
<dbReference type="PANTHER" id="PTHR32305:SF15">
    <property type="entry name" value="PROTEIN RHSA-RELATED"/>
    <property type="match status" value="1"/>
</dbReference>
<dbReference type="Proteomes" id="UP000539985">
    <property type="component" value="Unassembled WGS sequence"/>
</dbReference>
<dbReference type="Pfam" id="PF25023">
    <property type="entry name" value="TEN_YD-shell"/>
    <property type="match status" value="1"/>
</dbReference>
<dbReference type="InterPro" id="IPR006530">
    <property type="entry name" value="YD"/>
</dbReference>
<feature type="domain" description="Teneurin-like YD-shell" evidence="2">
    <location>
        <begin position="129"/>
        <end position="382"/>
    </location>
</feature>
<proteinExistence type="predicted"/>
<evidence type="ECO:0000313" key="4">
    <source>
        <dbReference type="Proteomes" id="UP000539985"/>
    </source>
</evidence>
<dbReference type="Gene3D" id="2.180.10.10">
    <property type="entry name" value="RHS repeat-associated core"/>
    <property type="match status" value="2"/>
</dbReference>
<evidence type="ECO:0000259" key="2">
    <source>
        <dbReference type="Pfam" id="PF25023"/>
    </source>
</evidence>
<name>A0A7Y7XJA4_9PSED</name>
<reference evidence="3 4" key="1">
    <citation type="submission" date="2020-04" db="EMBL/GenBank/DDBJ databases">
        <title>Molecular characterization of pseudomonads from Agaricus bisporus reveal novel blotch 2 pathogens in Western Europe.</title>
        <authorList>
            <person name="Taparia T."/>
            <person name="Krijger M."/>
            <person name="Haynes E."/>
            <person name="Elpinstone J.G."/>
            <person name="Noble R."/>
            <person name="Van Der Wolf J."/>
        </authorList>
    </citation>
    <scope>NUCLEOTIDE SEQUENCE [LARGE SCALE GENOMIC DNA]</scope>
    <source>
        <strain evidence="3 4">H7001</strain>
    </source>
</reference>
<dbReference type="EMBL" id="JACAQB010000032">
    <property type="protein sequence ID" value="NWC00537.1"/>
    <property type="molecule type" value="Genomic_DNA"/>
</dbReference>
<protein>
    <submittedName>
        <fullName evidence="3">RHS repeat protein</fullName>
    </submittedName>
</protein>
<dbReference type="InterPro" id="IPR056823">
    <property type="entry name" value="TEN-like_YD-shell"/>
</dbReference>
<organism evidence="3 4">
    <name type="scientific">Pseudomonas gingeri</name>
    <dbReference type="NCBI Taxonomy" id="117681"/>
    <lineage>
        <taxon>Bacteria</taxon>
        <taxon>Pseudomonadati</taxon>
        <taxon>Pseudomonadota</taxon>
        <taxon>Gammaproteobacteria</taxon>
        <taxon>Pseudomonadales</taxon>
        <taxon>Pseudomonadaceae</taxon>
        <taxon>Pseudomonas</taxon>
    </lineage>
</organism>
<evidence type="ECO:0000256" key="1">
    <source>
        <dbReference type="ARBA" id="ARBA00022737"/>
    </source>
</evidence>
<dbReference type="InterPro" id="IPR050708">
    <property type="entry name" value="T6SS_VgrG/RHS"/>
</dbReference>
<accession>A0A7Y7XJA4</accession>
<dbReference type="PANTHER" id="PTHR32305">
    <property type="match status" value="1"/>
</dbReference>
<dbReference type="AlphaFoldDB" id="A0A7Y7XJA4"/>
<evidence type="ECO:0000313" key="3">
    <source>
        <dbReference type="EMBL" id="NWC00537.1"/>
    </source>
</evidence>
<dbReference type="NCBIfam" id="TIGR01643">
    <property type="entry name" value="YD_repeat_2x"/>
    <property type="match status" value="1"/>
</dbReference>